<dbReference type="HOGENOM" id="CLU_2333762_0_0_1"/>
<proteinExistence type="predicted"/>
<evidence type="ECO:0000313" key="2">
    <source>
        <dbReference type="EMBL" id="KDR79262.1"/>
    </source>
</evidence>
<gene>
    <name evidence="2" type="ORF">GALMADRAFT_1230707</name>
</gene>
<organism evidence="2 3">
    <name type="scientific">Galerina marginata (strain CBS 339.88)</name>
    <dbReference type="NCBI Taxonomy" id="685588"/>
    <lineage>
        <taxon>Eukaryota</taxon>
        <taxon>Fungi</taxon>
        <taxon>Dikarya</taxon>
        <taxon>Basidiomycota</taxon>
        <taxon>Agaricomycotina</taxon>
        <taxon>Agaricomycetes</taxon>
        <taxon>Agaricomycetidae</taxon>
        <taxon>Agaricales</taxon>
        <taxon>Agaricineae</taxon>
        <taxon>Strophariaceae</taxon>
        <taxon>Galerina</taxon>
    </lineage>
</organism>
<name>A0A067TA62_GALM3</name>
<feature type="transmembrane region" description="Helical" evidence="1">
    <location>
        <begin position="32"/>
        <end position="54"/>
    </location>
</feature>
<accession>A0A067TA62</accession>
<sequence length="98" mass="11266">MGGKNAGMKFRHCTRFPCLFLSFHVQLNSMPFTSLFVFVLFPHACPFTCSPSFYQCRRCKPRRGELSRPHVVETTFSKPLKSQPPYRPKKKVLLDGVA</sequence>
<keyword evidence="1" id="KW-1133">Transmembrane helix</keyword>
<dbReference type="Proteomes" id="UP000027222">
    <property type="component" value="Unassembled WGS sequence"/>
</dbReference>
<reference evidence="3" key="1">
    <citation type="journal article" date="2014" name="Proc. Natl. Acad. Sci. U.S.A.">
        <title>Extensive sampling of basidiomycete genomes demonstrates inadequacy of the white-rot/brown-rot paradigm for wood decay fungi.</title>
        <authorList>
            <person name="Riley R."/>
            <person name="Salamov A.A."/>
            <person name="Brown D.W."/>
            <person name="Nagy L.G."/>
            <person name="Floudas D."/>
            <person name="Held B.W."/>
            <person name="Levasseur A."/>
            <person name="Lombard V."/>
            <person name="Morin E."/>
            <person name="Otillar R."/>
            <person name="Lindquist E.A."/>
            <person name="Sun H."/>
            <person name="LaButti K.M."/>
            <person name="Schmutz J."/>
            <person name="Jabbour D."/>
            <person name="Luo H."/>
            <person name="Baker S.E."/>
            <person name="Pisabarro A.G."/>
            <person name="Walton J.D."/>
            <person name="Blanchette R.A."/>
            <person name="Henrissat B."/>
            <person name="Martin F."/>
            <person name="Cullen D."/>
            <person name="Hibbett D.S."/>
            <person name="Grigoriev I.V."/>
        </authorList>
    </citation>
    <scope>NUCLEOTIDE SEQUENCE [LARGE SCALE GENOMIC DNA]</scope>
    <source>
        <strain evidence="3">CBS 339.88</strain>
    </source>
</reference>
<evidence type="ECO:0000256" key="1">
    <source>
        <dbReference type="SAM" id="Phobius"/>
    </source>
</evidence>
<keyword evidence="3" id="KW-1185">Reference proteome</keyword>
<keyword evidence="1" id="KW-0812">Transmembrane</keyword>
<dbReference type="AlphaFoldDB" id="A0A067TA62"/>
<keyword evidence="1" id="KW-0472">Membrane</keyword>
<protein>
    <submittedName>
        <fullName evidence="2">Uncharacterized protein</fullName>
    </submittedName>
</protein>
<dbReference type="EMBL" id="KL142373">
    <property type="protein sequence ID" value="KDR79262.1"/>
    <property type="molecule type" value="Genomic_DNA"/>
</dbReference>
<evidence type="ECO:0000313" key="3">
    <source>
        <dbReference type="Proteomes" id="UP000027222"/>
    </source>
</evidence>